<comment type="caution">
    <text evidence="1">The sequence shown here is derived from an EMBL/GenBank/DDBJ whole genome shotgun (WGS) entry which is preliminary data.</text>
</comment>
<evidence type="ECO:0008006" key="3">
    <source>
        <dbReference type="Google" id="ProtNLM"/>
    </source>
</evidence>
<dbReference type="PANTHER" id="PTHR34235">
    <property type="entry name" value="SLR1203 PROTEIN-RELATED"/>
    <property type="match status" value="1"/>
</dbReference>
<evidence type="ECO:0000313" key="2">
    <source>
        <dbReference type="Proteomes" id="UP000748752"/>
    </source>
</evidence>
<dbReference type="EMBL" id="NRRV01000013">
    <property type="protein sequence ID" value="MBK1630588.1"/>
    <property type="molecule type" value="Genomic_DNA"/>
</dbReference>
<sequence length="145" mass="16976">MSELYEQDYARWLFENAALLRAGRLEGLDAENIAEELEDMGRSEGRTVRSHFRVLITHLLKWEYQADQRSSGWRGSIYNARRTIERRLRESPSLRRRLQEFIADVYPDGVFNAANETGLPESTFPERCPYSIDELLSTDFWPDAD</sequence>
<dbReference type="Gene3D" id="1.20.1220.20">
    <property type="entry name" value="Uncharcterised protein PF01724"/>
    <property type="match status" value="1"/>
</dbReference>
<dbReference type="Pfam" id="PF01724">
    <property type="entry name" value="DUF29"/>
    <property type="match status" value="1"/>
</dbReference>
<organism evidence="1 2">
    <name type="scientific">Thiohalocapsa halophila</name>
    <dbReference type="NCBI Taxonomy" id="69359"/>
    <lineage>
        <taxon>Bacteria</taxon>
        <taxon>Pseudomonadati</taxon>
        <taxon>Pseudomonadota</taxon>
        <taxon>Gammaproteobacteria</taxon>
        <taxon>Chromatiales</taxon>
        <taxon>Chromatiaceae</taxon>
        <taxon>Thiohalocapsa</taxon>
    </lineage>
</organism>
<proteinExistence type="predicted"/>
<dbReference type="Proteomes" id="UP000748752">
    <property type="component" value="Unassembled WGS sequence"/>
</dbReference>
<keyword evidence="2" id="KW-1185">Reference proteome</keyword>
<protein>
    <recommendedName>
        <fullName evidence="3">DUF29 domain-containing protein</fullName>
    </recommendedName>
</protein>
<gene>
    <name evidence="1" type="ORF">CKO31_07485</name>
</gene>
<accession>A0ABS1CFB2</accession>
<evidence type="ECO:0000313" key="1">
    <source>
        <dbReference type="EMBL" id="MBK1630588.1"/>
    </source>
</evidence>
<reference evidence="1 2" key="1">
    <citation type="journal article" date="2020" name="Microorganisms">
        <title>Osmotic Adaptation and Compatible Solute Biosynthesis of Phototrophic Bacteria as Revealed from Genome Analyses.</title>
        <authorList>
            <person name="Imhoff J.F."/>
            <person name="Rahn T."/>
            <person name="Kunzel S."/>
            <person name="Keller A."/>
            <person name="Neulinger S.C."/>
        </authorList>
    </citation>
    <scope>NUCLEOTIDE SEQUENCE [LARGE SCALE GENOMIC DNA]</scope>
    <source>
        <strain evidence="1 2">DSM 6210</strain>
    </source>
</reference>
<dbReference type="InterPro" id="IPR002636">
    <property type="entry name" value="DUF29"/>
</dbReference>
<name>A0ABS1CFB2_9GAMM</name>